<organism evidence="1 2">
    <name type="scientific">Artaxa digramma nucleopolyhedrovirus</name>
    <dbReference type="NCBI Taxonomy" id="3070910"/>
    <lineage>
        <taxon>Viruses</taxon>
        <taxon>Viruses incertae sedis</taxon>
        <taxon>Naldaviricetes</taxon>
        <taxon>Lefavirales</taxon>
        <taxon>Baculoviridae</taxon>
        <taxon>Alphabaculovirus</taxon>
        <taxon>Alphabaculovirus ardigrammae</taxon>
    </lineage>
</organism>
<proteinExistence type="predicted"/>
<keyword evidence="2" id="KW-1185">Reference proteome</keyword>
<dbReference type="Proteomes" id="UP000830275">
    <property type="component" value="Segment"/>
</dbReference>
<evidence type="ECO:0000313" key="1">
    <source>
        <dbReference type="EMBL" id="QHB21808.1"/>
    </source>
</evidence>
<reference evidence="1 2" key="1">
    <citation type="journal article" date="2019" name="Viruses">
        <title>Genome Analysis of a Novel Clade II.b Alphabaculovirus Obtained from Artaxa digramma.</title>
        <authorList>
            <person name="Li J."/>
            <person name="Duan X."/>
            <person name="Wang Q."/>
            <person name="Zhang L."/>
            <person name="Deng F."/>
            <person name="Wang H."/>
            <person name="Hu Z."/>
            <person name="Wang M."/>
            <person name="Wang J."/>
        </authorList>
    </citation>
    <scope>NUCLEOTIDE SEQUENCE [LARGE SCALE GENOMIC DNA]</scope>
    <source>
        <strain evidence="1 2">424</strain>
    </source>
</reference>
<dbReference type="EMBL" id="MN233792">
    <property type="protein sequence ID" value="QHB21808.1"/>
    <property type="molecule type" value="Genomic_DNA"/>
</dbReference>
<gene>
    <name evidence="1" type="primary">ldl35</name>
    <name evidence="1" type="ORF">Eudi_ORF149</name>
</gene>
<protein>
    <submittedName>
        <fullName evidence="1">Ldl35</fullName>
    </submittedName>
</protein>
<evidence type="ECO:0000313" key="2">
    <source>
        <dbReference type="Proteomes" id="UP000830275"/>
    </source>
</evidence>
<sequence length="152" mass="17296">MTSNNDSAPATVESNEFDAKLDASYLDYIKAVQNLIKFVAGFIKNKDQYVYEDYKVFADTLIDLIKNLVDDYMSNDKFKLWASENSSSRGAIIKHVDRLNEIKQELKFSLNNDHIIDDATLNSVTKVLNNLLKIENEFVDVTTECGSLSEKK</sequence>
<accession>A0AAE6R6K9</accession>
<name>A0AAE6R6K9_9ABAC</name>